<feature type="region of interest" description="Disordered" evidence="1">
    <location>
        <begin position="1"/>
        <end position="63"/>
    </location>
</feature>
<keyword evidence="3" id="KW-0808">Transferase</keyword>
<dbReference type="GO" id="GO:0003676">
    <property type="term" value="F:nucleic acid binding"/>
    <property type="evidence" value="ECO:0007669"/>
    <property type="project" value="InterPro"/>
</dbReference>
<protein>
    <submittedName>
        <fullName evidence="3">Reverse transcriptase domain-containing protein</fullName>
    </submittedName>
</protein>
<evidence type="ECO:0000259" key="2">
    <source>
        <dbReference type="Pfam" id="PF13456"/>
    </source>
</evidence>
<dbReference type="InterPro" id="IPR002156">
    <property type="entry name" value="RNaseH_domain"/>
</dbReference>
<keyword evidence="3" id="KW-0548">Nucleotidyltransferase</keyword>
<reference evidence="3" key="1">
    <citation type="journal article" date="2019" name="Sci. Rep.">
        <title>Draft genome of Tanacetum cinerariifolium, the natural source of mosquito coil.</title>
        <authorList>
            <person name="Yamashiro T."/>
            <person name="Shiraishi A."/>
            <person name="Satake H."/>
            <person name="Nakayama K."/>
        </authorList>
    </citation>
    <scope>NUCLEOTIDE SEQUENCE</scope>
</reference>
<sequence length="401" mass="44750">MSKSAKQAPTPAASVIQNITGKGSKQETDDTAGSMPNEKLYEFSKGRKKLKENGTRPIRQTAENPPRMRKDISLKVKTMAEATKNLSQKRLKSTTNEEGLSQPWLCEETNPFTVRIQFEQEARKVHATPKNHKGNLGNGYNKVQSTTANVRLQREPKQEQILGPKIHSGTPIEYQRGVSSDKAKERANAEKAFQEMKQCIADLRMLTAPKPKEELIMYLCATREAINVTLFIDGSSCLEGSGAGLILTNPEGVEFTYALRFEFVTSNNKAEYEALVTGLQIAKQMGVKNLVAKVYSHLMANKIDGSYIVNEQSMIQYLEKSKALITGFKTFSIEQVPRSENKKADALSKIASTSFAHLTKHVLVEVLKEKSIDEKEIFAIVEEEGYTWMKQGTLPVKTKKA</sequence>
<organism evidence="3">
    <name type="scientific">Tanacetum cinerariifolium</name>
    <name type="common">Dalmatian daisy</name>
    <name type="synonym">Chrysanthemum cinerariifolium</name>
    <dbReference type="NCBI Taxonomy" id="118510"/>
    <lineage>
        <taxon>Eukaryota</taxon>
        <taxon>Viridiplantae</taxon>
        <taxon>Streptophyta</taxon>
        <taxon>Embryophyta</taxon>
        <taxon>Tracheophyta</taxon>
        <taxon>Spermatophyta</taxon>
        <taxon>Magnoliopsida</taxon>
        <taxon>eudicotyledons</taxon>
        <taxon>Gunneridae</taxon>
        <taxon>Pentapetalae</taxon>
        <taxon>asterids</taxon>
        <taxon>campanulids</taxon>
        <taxon>Asterales</taxon>
        <taxon>Asteraceae</taxon>
        <taxon>Asteroideae</taxon>
        <taxon>Anthemideae</taxon>
        <taxon>Anthemidinae</taxon>
        <taxon>Tanacetum</taxon>
    </lineage>
</organism>
<evidence type="ECO:0000256" key="1">
    <source>
        <dbReference type="SAM" id="MobiDB-lite"/>
    </source>
</evidence>
<dbReference type="Pfam" id="PF13456">
    <property type="entry name" value="RVT_3"/>
    <property type="match status" value="1"/>
</dbReference>
<keyword evidence="3" id="KW-0695">RNA-directed DNA polymerase</keyword>
<evidence type="ECO:0000313" key="3">
    <source>
        <dbReference type="EMBL" id="GEU88915.1"/>
    </source>
</evidence>
<dbReference type="Gene3D" id="3.30.420.10">
    <property type="entry name" value="Ribonuclease H-like superfamily/Ribonuclease H"/>
    <property type="match status" value="1"/>
</dbReference>
<dbReference type="CDD" id="cd09279">
    <property type="entry name" value="RNase_HI_like"/>
    <property type="match status" value="1"/>
</dbReference>
<name>A0A6L2NWA3_TANCI</name>
<dbReference type="GO" id="GO:0004523">
    <property type="term" value="F:RNA-DNA hybrid ribonuclease activity"/>
    <property type="evidence" value="ECO:0007669"/>
    <property type="project" value="InterPro"/>
</dbReference>
<dbReference type="PANTHER" id="PTHR48475:SF2">
    <property type="entry name" value="RIBONUCLEASE H"/>
    <property type="match status" value="1"/>
</dbReference>
<accession>A0A6L2NWA3</accession>
<feature type="domain" description="RNase H type-1" evidence="2">
    <location>
        <begin position="240"/>
        <end position="349"/>
    </location>
</feature>
<dbReference type="PANTHER" id="PTHR48475">
    <property type="entry name" value="RIBONUCLEASE H"/>
    <property type="match status" value="1"/>
</dbReference>
<comment type="caution">
    <text evidence="3">The sequence shown here is derived from an EMBL/GenBank/DDBJ whole genome shotgun (WGS) entry which is preliminary data.</text>
</comment>
<dbReference type="SUPFAM" id="SSF53098">
    <property type="entry name" value="Ribonuclease H-like"/>
    <property type="match status" value="1"/>
</dbReference>
<gene>
    <name evidence="3" type="ORF">Tci_060893</name>
</gene>
<dbReference type="EMBL" id="BKCJ010009850">
    <property type="protein sequence ID" value="GEU88915.1"/>
    <property type="molecule type" value="Genomic_DNA"/>
</dbReference>
<dbReference type="AlphaFoldDB" id="A0A6L2NWA3"/>
<proteinExistence type="predicted"/>
<dbReference type="InterPro" id="IPR012337">
    <property type="entry name" value="RNaseH-like_sf"/>
</dbReference>
<dbReference type="InterPro" id="IPR036397">
    <property type="entry name" value="RNaseH_sf"/>
</dbReference>
<dbReference type="GO" id="GO:0003964">
    <property type="term" value="F:RNA-directed DNA polymerase activity"/>
    <property type="evidence" value="ECO:0007669"/>
    <property type="project" value="UniProtKB-KW"/>
</dbReference>